<dbReference type="Gene3D" id="3.40.50.1390">
    <property type="entry name" value="Resolvase, N-terminal catalytic domain"/>
    <property type="match status" value="1"/>
</dbReference>
<protein>
    <submittedName>
        <fullName evidence="2">Recombinase family protein</fullName>
    </submittedName>
</protein>
<organism evidence="2 3">
    <name type="scientific">Rapidithrix thailandica</name>
    <dbReference type="NCBI Taxonomy" id="413964"/>
    <lineage>
        <taxon>Bacteria</taxon>
        <taxon>Pseudomonadati</taxon>
        <taxon>Bacteroidota</taxon>
        <taxon>Cytophagia</taxon>
        <taxon>Cytophagales</taxon>
        <taxon>Flammeovirgaceae</taxon>
        <taxon>Rapidithrix</taxon>
    </lineage>
</organism>
<dbReference type="SUPFAM" id="SSF53041">
    <property type="entry name" value="Resolvase-like"/>
    <property type="match status" value="1"/>
</dbReference>
<dbReference type="GO" id="GO:0003677">
    <property type="term" value="F:DNA binding"/>
    <property type="evidence" value="ECO:0007669"/>
    <property type="project" value="InterPro"/>
</dbReference>
<dbReference type="EMBL" id="JBDKWZ010000011">
    <property type="protein sequence ID" value="MEN7550079.1"/>
    <property type="molecule type" value="Genomic_DNA"/>
</dbReference>
<gene>
    <name evidence="2" type="ORF">AAG747_19315</name>
</gene>
<feature type="domain" description="Resolvase/invertase-type recombinase catalytic" evidence="1">
    <location>
        <begin position="1"/>
        <end position="55"/>
    </location>
</feature>
<sequence length="109" mass="11872">MPDLSIGFISVKDHIDTSSPIGKAMFVLIGAMAELEGDLITERIKAGMEAAKARGKPIGRPKTPEHIIKKVQKLAAETDLSINQIKKKIAQNVSRAVIGKIVQKTRSRQ</sequence>
<dbReference type="Proteomes" id="UP001403385">
    <property type="component" value="Unassembled WGS sequence"/>
</dbReference>
<accession>A0AAW9RYT5</accession>
<dbReference type="InterPro" id="IPR036162">
    <property type="entry name" value="Resolvase-like_N_sf"/>
</dbReference>
<dbReference type="RefSeq" id="WP_346822852.1">
    <property type="nucleotide sequence ID" value="NZ_JBDKWZ010000011.1"/>
</dbReference>
<dbReference type="GO" id="GO:0000150">
    <property type="term" value="F:DNA strand exchange activity"/>
    <property type="evidence" value="ECO:0007669"/>
    <property type="project" value="InterPro"/>
</dbReference>
<dbReference type="AlphaFoldDB" id="A0AAW9RYT5"/>
<reference evidence="2 3" key="1">
    <citation type="submission" date="2024-04" db="EMBL/GenBank/DDBJ databases">
        <title>Novel genus in family Flammeovirgaceae.</title>
        <authorList>
            <person name="Nguyen T.H."/>
            <person name="Vuong T.Q."/>
            <person name="Le H."/>
            <person name="Kim S.-G."/>
        </authorList>
    </citation>
    <scope>NUCLEOTIDE SEQUENCE [LARGE SCALE GENOMIC DNA]</scope>
    <source>
        <strain evidence="2 3">JCM 23209</strain>
    </source>
</reference>
<evidence type="ECO:0000259" key="1">
    <source>
        <dbReference type="PROSITE" id="PS51736"/>
    </source>
</evidence>
<evidence type="ECO:0000313" key="3">
    <source>
        <dbReference type="Proteomes" id="UP001403385"/>
    </source>
</evidence>
<evidence type="ECO:0000313" key="2">
    <source>
        <dbReference type="EMBL" id="MEN7550079.1"/>
    </source>
</evidence>
<proteinExistence type="predicted"/>
<keyword evidence="3" id="KW-1185">Reference proteome</keyword>
<dbReference type="Pfam" id="PF00239">
    <property type="entry name" value="Resolvase"/>
    <property type="match status" value="1"/>
</dbReference>
<dbReference type="PROSITE" id="PS51736">
    <property type="entry name" value="RECOMBINASES_3"/>
    <property type="match status" value="1"/>
</dbReference>
<name>A0AAW9RYT5_9BACT</name>
<dbReference type="InterPro" id="IPR006119">
    <property type="entry name" value="Resolv_N"/>
</dbReference>
<comment type="caution">
    <text evidence="2">The sequence shown here is derived from an EMBL/GenBank/DDBJ whole genome shotgun (WGS) entry which is preliminary data.</text>
</comment>